<dbReference type="AlphaFoldDB" id="A0A4R5U6F8"/>
<dbReference type="EMBL" id="SMTL01000010">
    <property type="protein sequence ID" value="TDK29687.1"/>
    <property type="molecule type" value="Genomic_DNA"/>
</dbReference>
<dbReference type="InterPro" id="IPR058163">
    <property type="entry name" value="LysR-type_TF_proteobact-type"/>
</dbReference>
<evidence type="ECO:0000259" key="2">
    <source>
        <dbReference type="Pfam" id="PF03466"/>
    </source>
</evidence>
<evidence type="ECO:0000313" key="4">
    <source>
        <dbReference type="Proteomes" id="UP000295238"/>
    </source>
</evidence>
<dbReference type="SUPFAM" id="SSF53850">
    <property type="entry name" value="Periplasmic binding protein-like II"/>
    <property type="match status" value="1"/>
</dbReference>
<dbReference type="InterPro" id="IPR005119">
    <property type="entry name" value="LysR_subst-bd"/>
</dbReference>
<name>A0A4R5U6F8_9HYPH</name>
<dbReference type="CDD" id="cd08422">
    <property type="entry name" value="PBP2_CrgA_like"/>
    <property type="match status" value="1"/>
</dbReference>
<evidence type="ECO:0000313" key="3">
    <source>
        <dbReference type="EMBL" id="TDK29687.1"/>
    </source>
</evidence>
<dbReference type="RefSeq" id="WP_133318409.1">
    <property type="nucleotide sequence ID" value="NZ_SMTL01000010.1"/>
</dbReference>
<reference evidence="3 4" key="1">
    <citation type="submission" date="2019-03" db="EMBL/GenBank/DDBJ databases">
        <title>Rhizobium sp. nov., an bacterium isolated from biocrust in Mu Us Desert.</title>
        <authorList>
            <person name="Lixiong L."/>
        </authorList>
    </citation>
    <scope>NUCLEOTIDE SEQUENCE [LARGE SCALE GENOMIC DNA]</scope>
    <source>
        <strain evidence="3 4">SPY-1</strain>
    </source>
</reference>
<comment type="caution">
    <text evidence="3">The sequence shown here is derived from an EMBL/GenBank/DDBJ whole genome shotgun (WGS) entry which is preliminary data.</text>
</comment>
<protein>
    <recommendedName>
        <fullName evidence="2">LysR substrate-binding domain-containing protein</fullName>
    </recommendedName>
</protein>
<dbReference type="PANTHER" id="PTHR30537:SF5">
    <property type="entry name" value="HTH-TYPE TRANSCRIPTIONAL ACTIVATOR TTDR-RELATED"/>
    <property type="match status" value="1"/>
</dbReference>
<dbReference type="Pfam" id="PF03466">
    <property type="entry name" value="LysR_substrate"/>
    <property type="match status" value="1"/>
</dbReference>
<comment type="similarity">
    <text evidence="1">Belongs to the LysR transcriptional regulatory family.</text>
</comment>
<dbReference type="Proteomes" id="UP000295238">
    <property type="component" value="Unassembled WGS sequence"/>
</dbReference>
<sequence length="231" mass="25200">MGSCSLTAAARSLQNWIGPRRRPSGILLIEMPTALGRLKIVPALGKLTSLYPELRIAATFADKVTDPIAAGLDAVVRIGEPRDERLMVKRVGTVRYIVCASPAYLAVHGEPRGVDDLKNHDCVRRVSHYGPKFAPWRFRQPDKDEAFEHQVEGTLSVDSPEAMIDIGLSGAGLVQLHTYMAERHIKSGALLEVLAPFAADGPPISVLFPSSKNLAPKVRAFIDFVVQVLED</sequence>
<proteinExistence type="inferred from homology"/>
<gene>
    <name evidence="3" type="ORF">E2F50_22380</name>
</gene>
<keyword evidence="4" id="KW-1185">Reference proteome</keyword>
<evidence type="ECO:0000256" key="1">
    <source>
        <dbReference type="ARBA" id="ARBA00009437"/>
    </source>
</evidence>
<accession>A0A4R5U6F8</accession>
<dbReference type="GO" id="GO:0003700">
    <property type="term" value="F:DNA-binding transcription factor activity"/>
    <property type="evidence" value="ECO:0007669"/>
    <property type="project" value="TreeGrafter"/>
</dbReference>
<organism evidence="3 4">
    <name type="scientific">Rhizobium deserti</name>
    <dbReference type="NCBI Taxonomy" id="2547961"/>
    <lineage>
        <taxon>Bacteria</taxon>
        <taxon>Pseudomonadati</taxon>
        <taxon>Pseudomonadota</taxon>
        <taxon>Alphaproteobacteria</taxon>
        <taxon>Hyphomicrobiales</taxon>
        <taxon>Rhizobiaceae</taxon>
        <taxon>Rhizobium/Agrobacterium group</taxon>
        <taxon>Rhizobium</taxon>
    </lineage>
</organism>
<dbReference type="GO" id="GO:0043565">
    <property type="term" value="F:sequence-specific DNA binding"/>
    <property type="evidence" value="ECO:0007669"/>
    <property type="project" value="TreeGrafter"/>
</dbReference>
<dbReference type="GO" id="GO:0006351">
    <property type="term" value="P:DNA-templated transcription"/>
    <property type="evidence" value="ECO:0007669"/>
    <property type="project" value="TreeGrafter"/>
</dbReference>
<dbReference type="Gene3D" id="3.40.190.290">
    <property type="match status" value="1"/>
</dbReference>
<feature type="domain" description="LysR substrate-binding" evidence="2">
    <location>
        <begin position="21"/>
        <end position="229"/>
    </location>
</feature>
<dbReference type="PANTHER" id="PTHR30537">
    <property type="entry name" value="HTH-TYPE TRANSCRIPTIONAL REGULATOR"/>
    <property type="match status" value="1"/>
</dbReference>